<evidence type="ECO:0008006" key="17">
    <source>
        <dbReference type="Google" id="ProtNLM"/>
    </source>
</evidence>
<evidence type="ECO:0000313" key="14">
    <source>
        <dbReference type="Ensembl" id="ENSCCRP00020091814.1"/>
    </source>
</evidence>
<evidence type="ECO:0000256" key="11">
    <source>
        <dbReference type="PROSITE-ProRule" id="PRU00221"/>
    </source>
</evidence>
<dbReference type="SUPFAM" id="SSF50978">
    <property type="entry name" value="WD40 repeat-like"/>
    <property type="match status" value="1"/>
</dbReference>
<evidence type="ECO:0000256" key="9">
    <source>
        <dbReference type="ARBA" id="ARBA00023212"/>
    </source>
</evidence>
<proteinExistence type="inferred from homology"/>
<keyword evidence="10" id="KW-0966">Cell projection</keyword>
<dbReference type="Gene3D" id="2.130.10.10">
    <property type="entry name" value="YVTN repeat-like/Quinoprotein amine dehydrogenase"/>
    <property type="match status" value="2"/>
</dbReference>
<keyword evidence="15" id="KW-1185">Reference proteome</keyword>
<feature type="region of interest" description="Disordered" evidence="12">
    <location>
        <begin position="1"/>
        <end position="24"/>
    </location>
</feature>
<evidence type="ECO:0000313" key="13">
    <source>
        <dbReference type="Ensembl" id="ENSCCRP00010023918.1"/>
    </source>
</evidence>
<dbReference type="AlphaFoldDB" id="A0A8C2JCE4"/>
<evidence type="ECO:0000256" key="2">
    <source>
        <dbReference type="ARBA" id="ARBA00011059"/>
    </source>
</evidence>
<sequence length="614" mass="70090">MSVSHKVGTMKSKQDEEEGLDTAEGEEWMQGKTLVKPPDQLDLTEAELNEEITRVLKASNPNAPQNVVRYSFKEGCYKPIVFVDQMAIHFELEGNLVHKESDEGRRLMAKQAEVDDGGGVERPDNVAIKAAKREQKLTNQFNFNERASQTLNNTPRDISCQTEPPPRANFSATANQWEIYDFYVEELQRREKSKEKHEGQFLNKEEDKSKKKMIQAETQNDDISQLAKAVKIIERMVNQNIFDDVAQDFMYFEDASDEFRGEKGTLLPLWTFQYDKAKSLSVTALCWNHKYNDLFAVGLGSHEFTQQGGGMLLFYTLKNPSYPEFIFNTASGVMCLDIHEHLSYLVAVGLYDGCVAVYNLKKKTDQPIYNSRASSGKHTSAVMQVKWQKDDLDSNHNFISVSADGRLVSWTLVKVHYNVKLNKCVFFIGLVGTSLDFHKQKDYSFLVGTEHGKIHKGSKYYSSKFLEKYDAHFMNVTRVKWNPFHPDVFISCGWDWMVKIWDQTMKSPVFTFELKTSVTDVAWAPYSSTVFAAVTTDGKVHVFDLNINKYEALCQQKVVSKKTKLFNIEFNPVHPIIIVGDDRGHVTSLKLSPNLRKKPKVGDALILCIEKPTH</sequence>
<keyword evidence="3" id="KW-0963">Cytoplasm</keyword>
<dbReference type="SMART" id="SM00320">
    <property type="entry name" value="WD40"/>
    <property type="match status" value="4"/>
</dbReference>
<dbReference type="InterPro" id="IPR050687">
    <property type="entry name" value="Dynein_IC"/>
</dbReference>
<evidence type="ECO:0000256" key="3">
    <source>
        <dbReference type="ARBA" id="ARBA00022490"/>
    </source>
</evidence>
<keyword evidence="8" id="KW-0505">Motor protein</keyword>
<evidence type="ECO:0000256" key="6">
    <source>
        <dbReference type="ARBA" id="ARBA00022737"/>
    </source>
</evidence>
<evidence type="ECO:0000313" key="15">
    <source>
        <dbReference type="Proteomes" id="UP000694427"/>
    </source>
</evidence>
<dbReference type="PANTHER" id="PTHR12442">
    <property type="entry name" value="DYNEIN INTERMEDIATE CHAIN"/>
    <property type="match status" value="1"/>
</dbReference>
<dbReference type="InterPro" id="IPR015943">
    <property type="entry name" value="WD40/YVTN_repeat-like_dom_sf"/>
</dbReference>
<name>A0A8C2JCE4_CYPCA</name>
<dbReference type="GO" id="GO:0036157">
    <property type="term" value="C:outer dynein arm"/>
    <property type="evidence" value="ECO:0007669"/>
    <property type="project" value="TreeGrafter"/>
</dbReference>
<evidence type="ECO:0000256" key="8">
    <source>
        <dbReference type="ARBA" id="ARBA00023175"/>
    </source>
</evidence>
<dbReference type="PANTHER" id="PTHR12442:SF11">
    <property type="entry name" value="DYNEIN AXONEMAL INTERMEDIATE CHAIN 1"/>
    <property type="match status" value="1"/>
</dbReference>
<dbReference type="Proteomes" id="UP000694701">
    <property type="component" value="Unplaced"/>
</dbReference>
<keyword evidence="4 11" id="KW-0853">WD repeat</keyword>
<evidence type="ECO:0000256" key="4">
    <source>
        <dbReference type="ARBA" id="ARBA00022574"/>
    </source>
</evidence>
<dbReference type="Ensembl" id="ENSCCRT00010026231.1">
    <property type="protein sequence ID" value="ENSCCRP00010023918.1"/>
    <property type="gene ID" value="ENSCCRG00010009526.1"/>
</dbReference>
<dbReference type="GO" id="GO:0045503">
    <property type="term" value="F:dynein light chain binding"/>
    <property type="evidence" value="ECO:0007669"/>
    <property type="project" value="TreeGrafter"/>
</dbReference>
<keyword evidence="6" id="KW-0677">Repeat</keyword>
<dbReference type="Pfam" id="PF00400">
    <property type="entry name" value="WD40"/>
    <property type="match status" value="2"/>
</dbReference>
<evidence type="ECO:0000256" key="10">
    <source>
        <dbReference type="ARBA" id="ARBA00023273"/>
    </source>
</evidence>
<evidence type="ECO:0000256" key="1">
    <source>
        <dbReference type="ARBA" id="ARBA00004430"/>
    </source>
</evidence>
<dbReference type="Ensembl" id="ENSCCRT00020100334.1">
    <property type="protein sequence ID" value="ENSCCRP00020091814.1"/>
    <property type="gene ID" value="ENSCCRG00020041156.1"/>
</dbReference>
<dbReference type="FunFam" id="2.130.10.10:FF:000251">
    <property type="entry name" value="Dynein axonemal intermediate chain 1"/>
    <property type="match status" value="1"/>
</dbReference>
<accession>A0A8C2JCE4</accession>
<keyword evidence="9" id="KW-0206">Cytoskeleton</keyword>
<organism evidence="14 16">
    <name type="scientific">Cyprinus carpio</name>
    <name type="common">Common carp</name>
    <dbReference type="NCBI Taxonomy" id="7962"/>
    <lineage>
        <taxon>Eukaryota</taxon>
        <taxon>Metazoa</taxon>
        <taxon>Chordata</taxon>
        <taxon>Craniata</taxon>
        <taxon>Vertebrata</taxon>
        <taxon>Euteleostomi</taxon>
        <taxon>Actinopterygii</taxon>
        <taxon>Neopterygii</taxon>
        <taxon>Teleostei</taxon>
        <taxon>Ostariophysi</taxon>
        <taxon>Cypriniformes</taxon>
        <taxon>Cyprinidae</taxon>
        <taxon>Cyprininae</taxon>
        <taxon>Cyprinus</taxon>
    </lineage>
</organism>
<dbReference type="GO" id="GO:0005874">
    <property type="term" value="C:microtubule"/>
    <property type="evidence" value="ECO:0007669"/>
    <property type="project" value="UniProtKB-KW"/>
</dbReference>
<dbReference type="InterPro" id="IPR001680">
    <property type="entry name" value="WD40_rpt"/>
</dbReference>
<dbReference type="InterPro" id="IPR036322">
    <property type="entry name" value="WD40_repeat_dom_sf"/>
</dbReference>
<protein>
    <recommendedName>
        <fullName evidence="17">Dynein, axonemal, intermediate chain 1, paralog 2</fullName>
    </recommendedName>
</protein>
<comment type="subcellular location">
    <subcellularLocation>
        <location evidence="1">Cytoplasm</location>
        <location evidence="1">Cytoskeleton</location>
        <location evidence="1">Cilium axoneme</location>
    </subcellularLocation>
</comment>
<gene>
    <name evidence="13" type="primary">dnai1.2</name>
</gene>
<feature type="repeat" description="WD" evidence="11">
    <location>
        <begin position="469"/>
        <end position="502"/>
    </location>
</feature>
<reference evidence="14" key="1">
    <citation type="submission" date="2025-05" db="UniProtKB">
        <authorList>
            <consortium name="Ensembl"/>
        </authorList>
    </citation>
    <scope>IDENTIFICATION</scope>
</reference>
<evidence type="ECO:0000313" key="16">
    <source>
        <dbReference type="Proteomes" id="UP000694701"/>
    </source>
</evidence>
<dbReference type="PROSITE" id="PS50082">
    <property type="entry name" value="WD_REPEATS_2"/>
    <property type="match status" value="1"/>
</dbReference>
<evidence type="ECO:0000256" key="7">
    <source>
        <dbReference type="ARBA" id="ARBA00023017"/>
    </source>
</evidence>
<dbReference type="GO" id="GO:0036158">
    <property type="term" value="P:outer dynein arm assembly"/>
    <property type="evidence" value="ECO:0007669"/>
    <property type="project" value="TreeGrafter"/>
</dbReference>
<evidence type="ECO:0000256" key="12">
    <source>
        <dbReference type="SAM" id="MobiDB-lite"/>
    </source>
</evidence>
<evidence type="ECO:0000256" key="5">
    <source>
        <dbReference type="ARBA" id="ARBA00022701"/>
    </source>
</evidence>
<dbReference type="Proteomes" id="UP000694427">
    <property type="component" value="Unplaced"/>
</dbReference>
<keyword evidence="7" id="KW-0243">Dynein</keyword>
<feature type="compositionally biased region" description="Acidic residues" evidence="12">
    <location>
        <begin position="15"/>
        <end position="24"/>
    </location>
</feature>
<comment type="similarity">
    <text evidence="2">Belongs to the dynein intermediate chain family.</text>
</comment>
<keyword evidence="5" id="KW-0493">Microtubule</keyword>
<dbReference type="GO" id="GO:0045504">
    <property type="term" value="F:dynein heavy chain binding"/>
    <property type="evidence" value="ECO:0007669"/>
    <property type="project" value="TreeGrafter"/>
</dbReference>
<dbReference type="GO" id="GO:0003341">
    <property type="term" value="P:cilium movement"/>
    <property type="evidence" value="ECO:0007669"/>
    <property type="project" value="TreeGrafter"/>
</dbReference>